<feature type="region of interest" description="Disordered" evidence="1">
    <location>
        <begin position="37"/>
        <end position="60"/>
    </location>
</feature>
<protein>
    <submittedName>
        <fullName evidence="2">Uncharacterized protein</fullName>
    </submittedName>
</protein>
<keyword evidence="3" id="KW-1185">Reference proteome</keyword>
<accession>A0A803V0D3</accession>
<name>A0A803V0D3_FICAL</name>
<evidence type="ECO:0000256" key="1">
    <source>
        <dbReference type="SAM" id="MobiDB-lite"/>
    </source>
</evidence>
<dbReference type="Ensembl" id="ENSFALT00000044495.1">
    <property type="protein sequence ID" value="ENSFALP00000016189.1"/>
    <property type="gene ID" value="ENSFALG00000023307.1"/>
</dbReference>
<sequence>MAVAVAVAARCLGAARSRCQPRCPSTTGTWRRSCWTPSTSRAGAAPGRAPTVTGEQGEGTARATTGCQGHRVCQRQRHECMYIHVFTYMCLVIGTFTQGVDFVCALGFHVSTFPGVSHRSSALGRCSGSAVCWILMGCEVSSLN</sequence>
<reference evidence="2 3" key="1">
    <citation type="journal article" date="2012" name="Nature">
        <title>The genomic landscape of species divergence in Ficedula flycatchers.</title>
        <authorList>
            <person name="Ellegren H."/>
            <person name="Smeds L."/>
            <person name="Burri R."/>
            <person name="Olason P.I."/>
            <person name="Backstrom N."/>
            <person name="Kawakami T."/>
            <person name="Kunstner A."/>
            <person name="Makinen H."/>
            <person name="Nadachowska-Brzyska K."/>
            <person name="Qvarnstrom A."/>
            <person name="Uebbing S."/>
            <person name="Wolf J.B."/>
        </authorList>
    </citation>
    <scope>NUCLEOTIDE SEQUENCE [LARGE SCALE GENOMIC DNA]</scope>
</reference>
<proteinExistence type="predicted"/>
<reference evidence="2" key="3">
    <citation type="submission" date="2025-09" db="UniProtKB">
        <authorList>
            <consortium name="Ensembl"/>
        </authorList>
    </citation>
    <scope>IDENTIFICATION</scope>
</reference>
<dbReference type="AlphaFoldDB" id="A0A803V0D3"/>
<evidence type="ECO:0000313" key="3">
    <source>
        <dbReference type="Proteomes" id="UP000016665"/>
    </source>
</evidence>
<dbReference type="GeneTree" id="ENSGT00960000190542"/>
<dbReference type="Proteomes" id="UP000016665">
    <property type="component" value="Chromosome 6"/>
</dbReference>
<evidence type="ECO:0000313" key="2">
    <source>
        <dbReference type="Ensembl" id="ENSFALP00000016189.1"/>
    </source>
</evidence>
<organism evidence="2 3">
    <name type="scientific">Ficedula albicollis</name>
    <name type="common">Collared flycatcher</name>
    <name type="synonym">Muscicapa albicollis</name>
    <dbReference type="NCBI Taxonomy" id="59894"/>
    <lineage>
        <taxon>Eukaryota</taxon>
        <taxon>Metazoa</taxon>
        <taxon>Chordata</taxon>
        <taxon>Craniata</taxon>
        <taxon>Vertebrata</taxon>
        <taxon>Euteleostomi</taxon>
        <taxon>Archelosauria</taxon>
        <taxon>Archosauria</taxon>
        <taxon>Dinosauria</taxon>
        <taxon>Saurischia</taxon>
        <taxon>Theropoda</taxon>
        <taxon>Coelurosauria</taxon>
        <taxon>Aves</taxon>
        <taxon>Neognathae</taxon>
        <taxon>Neoaves</taxon>
        <taxon>Telluraves</taxon>
        <taxon>Australaves</taxon>
        <taxon>Passeriformes</taxon>
        <taxon>Muscicapidae</taxon>
        <taxon>Ficedula</taxon>
    </lineage>
</organism>
<reference evidence="2" key="2">
    <citation type="submission" date="2025-08" db="UniProtKB">
        <authorList>
            <consortium name="Ensembl"/>
        </authorList>
    </citation>
    <scope>IDENTIFICATION</scope>
</reference>